<evidence type="ECO:0000259" key="2">
    <source>
        <dbReference type="PROSITE" id="PS50887"/>
    </source>
</evidence>
<dbReference type="PROSITE" id="PS50887">
    <property type="entry name" value="GGDEF"/>
    <property type="match status" value="1"/>
</dbReference>
<evidence type="ECO:0000313" key="3">
    <source>
        <dbReference type="EMBL" id="SED15275.1"/>
    </source>
</evidence>
<feature type="transmembrane region" description="Helical" evidence="1">
    <location>
        <begin position="52"/>
        <end position="72"/>
    </location>
</feature>
<keyword evidence="1" id="KW-0812">Transmembrane</keyword>
<dbReference type="PANTHER" id="PTHR45138">
    <property type="entry name" value="REGULATORY COMPONENTS OF SENSORY TRANSDUCTION SYSTEM"/>
    <property type="match status" value="1"/>
</dbReference>
<dbReference type="NCBIfam" id="TIGR00254">
    <property type="entry name" value="GGDEF"/>
    <property type="match status" value="1"/>
</dbReference>
<reference evidence="4" key="1">
    <citation type="submission" date="2016-10" db="EMBL/GenBank/DDBJ databases">
        <authorList>
            <person name="Varghese N."/>
            <person name="Submissions S."/>
        </authorList>
    </citation>
    <scope>NUCLEOTIDE SEQUENCE [LARGE SCALE GENOMIC DNA]</scope>
    <source>
        <strain evidence="4">DSM 44234</strain>
    </source>
</reference>
<evidence type="ECO:0000256" key="1">
    <source>
        <dbReference type="SAM" id="Phobius"/>
    </source>
</evidence>
<dbReference type="SUPFAM" id="SSF55073">
    <property type="entry name" value="Nucleotide cyclase"/>
    <property type="match status" value="1"/>
</dbReference>
<dbReference type="InterPro" id="IPR000160">
    <property type="entry name" value="GGDEF_dom"/>
</dbReference>
<name>A0A1H4YC46_TSUTY</name>
<feature type="transmembrane region" description="Helical" evidence="1">
    <location>
        <begin position="137"/>
        <end position="157"/>
    </location>
</feature>
<dbReference type="EMBL" id="FNSA01000003">
    <property type="protein sequence ID" value="SED15275.1"/>
    <property type="molecule type" value="Genomic_DNA"/>
</dbReference>
<dbReference type="SMART" id="SM00267">
    <property type="entry name" value="GGDEF"/>
    <property type="match status" value="1"/>
</dbReference>
<evidence type="ECO:0000313" key="4">
    <source>
        <dbReference type="Proteomes" id="UP000182241"/>
    </source>
</evidence>
<sequence>MKTSPIRSASTAVAARNLAWWVSNIRETWWSGGPDYDDRIDYFTSRGLLRGFRVVVSVCAVLLGAISAVLLVNDRTRGFAASPAVPAAILVAGAVLGLFWAVRWQLGAVPGERAALTFVLASTVSIAAVSWTDAETMAGVAGLSAIALVAVFTAFMLSPWHFVAHSTVSVAAIALFVPLIVAEYGWVMAAVKAVMLTVVTVGVPACVQIGIAFLSQDAADSDTDPLTGALNRRGFRRASLRSVVGRSTGHRPVPVAVMLIDVDGFKVVNDELGHDAGDAVLVRVADLLRTMSDGAVVARIGGDEFAVAVVGGAAADHLATAERIRRAIEAIPVSGGTVVTASIGVATAAVPVHDRTAVDELLAEADEAMYTAKRALGQDVAVSDAGARGTGPTSLAGCED</sequence>
<gene>
    <name evidence="3" type="ORF">SAMN04489793_4127</name>
</gene>
<feature type="transmembrane region" description="Helical" evidence="1">
    <location>
        <begin position="193"/>
        <end position="214"/>
    </location>
</feature>
<dbReference type="PANTHER" id="PTHR45138:SF9">
    <property type="entry name" value="DIGUANYLATE CYCLASE DGCM-RELATED"/>
    <property type="match status" value="1"/>
</dbReference>
<organism evidence="3 4">
    <name type="scientific">Tsukamurella tyrosinosolvens</name>
    <dbReference type="NCBI Taxonomy" id="57704"/>
    <lineage>
        <taxon>Bacteria</taxon>
        <taxon>Bacillati</taxon>
        <taxon>Actinomycetota</taxon>
        <taxon>Actinomycetes</taxon>
        <taxon>Mycobacteriales</taxon>
        <taxon>Tsukamurellaceae</taxon>
        <taxon>Tsukamurella</taxon>
    </lineage>
</organism>
<feature type="transmembrane region" description="Helical" evidence="1">
    <location>
        <begin position="84"/>
        <end position="102"/>
    </location>
</feature>
<dbReference type="AlphaFoldDB" id="A0A1H4YC46"/>
<dbReference type="Proteomes" id="UP000182241">
    <property type="component" value="Unassembled WGS sequence"/>
</dbReference>
<feature type="transmembrane region" description="Helical" evidence="1">
    <location>
        <begin position="114"/>
        <end position="131"/>
    </location>
</feature>
<feature type="transmembrane region" description="Helical" evidence="1">
    <location>
        <begin position="169"/>
        <end position="187"/>
    </location>
</feature>
<accession>A0A1H4YC46</accession>
<keyword evidence="1" id="KW-1133">Transmembrane helix</keyword>
<dbReference type="OrthoDB" id="23692at2"/>
<dbReference type="InterPro" id="IPR050469">
    <property type="entry name" value="Diguanylate_Cyclase"/>
</dbReference>
<dbReference type="CDD" id="cd01949">
    <property type="entry name" value="GGDEF"/>
    <property type="match status" value="1"/>
</dbReference>
<dbReference type="STRING" id="57704.SAMN04489793_4127"/>
<dbReference type="RefSeq" id="WP_068739490.1">
    <property type="nucleotide sequence ID" value="NZ_CBDRGN010000003.1"/>
</dbReference>
<dbReference type="Pfam" id="PF00990">
    <property type="entry name" value="GGDEF"/>
    <property type="match status" value="1"/>
</dbReference>
<dbReference type="InterPro" id="IPR029787">
    <property type="entry name" value="Nucleotide_cyclase"/>
</dbReference>
<feature type="domain" description="GGDEF" evidence="2">
    <location>
        <begin position="253"/>
        <end position="385"/>
    </location>
</feature>
<keyword evidence="1" id="KW-0472">Membrane</keyword>
<dbReference type="InterPro" id="IPR043128">
    <property type="entry name" value="Rev_trsase/Diguanyl_cyclase"/>
</dbReference>
<proteinExistence type="predicted"/>
<protein>
    <submittedName>
        <fullName evidence="3">Diguanylate cyclase (GGDEF) domain-containing protein</fullName>
    </submittedName>
</protein>
<keyword evidence="4" id="KW-1185">Reference proteome</keyword>
<dbReference type="GO" id="GO:0052621">
    <property type="term" value="F:diguanylate cyclase activity"/>
    <property type="evidence" value="ECO:0007669"/>
    <property type="project" value="TreeGrafter"/>
</dbReference>
<dbReference type="Gene3D" id="3.30.70.270">
    <property type="match status" value="1"/>
</dbReference>